<protein>
    <submittedName>
        <fullName evidence="3">DUF560 domain-containing protein</fullName>
    </submittedName>
</protein>
<organism evidence="3 4">
    <name type="scientific">Parapontixanthobacter aurantiacus</name>
    <dbReference type="NCBI Taxonomy" id="1463599"/>
    <lineage>
        <taxon>Bacteria</taxon>
        <taxon>Pseudomonadati</taxon>
        <taxon>Pseudomonadota</taxon>
        <taxon>Alphaproteobacteria</taxon>
        <taxon>Sphingomonadales</taxon>
        <taxon>Erythrobacteraceae</taxon>
        <taxon>Parapontixanthobacter</taxon>
    </lineage>
</organism>
<evidence type="ECO:0000259" key="2">
    <source>
        <dbReference type="Pfam" id="PF04575"/>
    </source>
</evidence>
<name>A0A844ZEJ0_9SPHN</name>
<evidence type="ECO:0000313" key="4">
    <source>
        <dbReference type="Proteomes" id="UP000433104"/>
    </source>
</evidence>
<evidence type="ECO:0000256" key="1">
    <source>
        <dbReference type="SAM" id="SignalP"/>
    </source>
</evidence>
<dbReference type="AlphaFoldDB" id="A0A844ZEJ0"/>
<dbReference type="EMBL" id="WTYW01000001">
    <property type="protein sequence ID" value="MXO85566.1"/>
    <property type="molecule type" value="Genomic_DNA"/>
</dbReference>
<feature type="chain" id="PRO_5032779588" evidence="1">
    <location>
        <begin position="24"/>
        <end position="418"/>
    </location>
</feature>
<dbReference type="Pfam" id="PF04575">
    <property type="entry name" value="SlipAM"/>
    <property type="match status" value="1"/>
</dbReference>
<evidence type="ECO:0000313" key="3">
    <source>
        <dbReference type="EMBL" id="MXO85566.1"/>
    </source>
</evidence>
<proteinExistence type="predicted"/>
<dbReference type="Pfam" id="PF14559">
    <property type="entry name" value="TPR_19"/>
    <property type="match status" value="1"/>
</dbReference>
<comment type="caution">
    <text evidence="3">The sequence shown here is derived from an EMBL/GenBank/DDBJ whole genome shotgun (WGS) entry which is preliminary data.</text>
</comment>
<gene>
    <name evidence="3" type="ORF">GRI38_05935</name>
</gene>
<keyword evidence="1" id="KW-0732">Signal</keyword>
<dbReference type="InterPro" id="IPR007655">
    <property type="entry name" value="Slam_C"/>
</dbReference>
<feature type="signal peptide" evidence="1">
    <location>
        <begin position="1"/>
        <end position="23"/>
    </location>
</feature>
<dbReference type="OrthoDB" id="6116449at2"/>
<keyword evidence="4" id="KW-1185">Reference proteome</keyword>
<dbReference type="RefSeq" id="WP_160681961.1">
    <property type="nucleotide sequence ID" value="NZ_WTYW01000001.1"/>
</dbReference>
<dbReference type="Proteomes" id="UP000433104">
    <property type="component" value="Unassembled WGS sequence"/>
</dbReference>
<feature type="domain" description="Surface lipoprotein assembly modifier C-terminal" evidence="2">
    <location>
        <begin position="162"/>
        <end position="417"/>
    </location>
</feature>
<reference evidence="3 4" key="1">
    <citation type="submission" date="2019-12" db="EMBL/GenBank/DDBJ databases">
        <title>Genomic-based taxomic classification of the family Erythrobacteraceae.</title>
        <authorList>
            <person name="Xu L."/>
        </authorList>
    </citation>
    <scope>NUCLEOTIDE SEQUENCE [LARGE SCALE GENOMIC DNA]</scope>
    <source>
        <strain evidence="3 4">MCCC 1A09962</strain>
    </source>
</reference>
<dbReference type="Gene3D" id="1.25.40.10">
    <property type="entry name" value="Tetratricopeptide repeat domain"/>
    <property type="match status" value="1"/>
</dbReference>
<sequence length="418" mass="45795">MSSNVVRLAAAVLVAVAPFPVLAQSNGQPVATRELTPAQLFAFADAARDAGNYELAETAYRALATNPDVALRNEARFRLAMMLAYSQSRPRDAEVLLRQILDEQPETARVRLELGRVLADLGEVRAAERELRAAQAAGLPPEVERLVRFFTGRLNQAKPFGVNFQLAFAPDTNINRATQSDTLETIIGDFDLSEDARAQSGIGLSSRLRAFARIPTDEHATLALGFNGSGRFYRESAFNDIIVGGQIGSEIRSGTDYIEVSGVANWRWFGGILYTKSYGVTGRMRHPLNPRTQLNLDAALIYSDDQLNDLRDAEVATASVGLDRSLDARTGIGGSVSASRNFANDEGYATASGDIDFYAYREFGSTTALVRAGYSHLEADRRLFLYPERRKDDRFTTSIAGTFRSFRVGTFAPQVQLS</sequence>
<accession>A0A844ZEJ0</accession>
<dbReference type="InterPro" id="IPR011990">
    <property type="entry name" value="TPR-like_helical_dom_sf"/>
</dbReference>
<dbReference type="SUPFAM" id="SSF48452">
    <property type="entry name" value="TPR-like"/>
    <property type="match status" value="1"/>
</dbReference>